<keyword evidence="3" id="KW-1185">Reference proteome</keyword>
<accession>A0A2P5PA45</accession>
<evidence type="ECO:0000313" key="2">
    <source>
        <dbReference type="EMBL" id="PPD59150.1"/>
    </source>
</evidence>
<evidence type="ECO:0000313" key="3">
    <source>
        <dbReference type="Proteomes" id="UP000235653"/>
    </source>
</evidence>
<reference evidence="2 3" key="1">
    <citation type="journal article" date="2017" name="ISME J.">
        <title>Grape pomace compost harbors organohalide-respiring Dehalogenimonas species with novel reductive dehalogenase genes.</title>
        <authorList>
            <person name="Yang Y."/>
            <person name="Higgins S.A."/>
            <person name="Yan J."/>
            <person name="Simsir B."/>
            <person name="Chourey K."/>
            <person name="Iyer R."/>
            <person name="Hettich R.L."/>
            <person name="Baldwin B."/>
            <person name="Ogles D.M."/>
            <person name="Loffler F.E."/>
        </authorList>
    </citation>
    <scope>NUCLEOTIDE SEQUENCE [LARGE SCALE GENOMIC DNA]</scope>
    <source>
        <strain evidence="2 3">GP</strain>
    </source>
</reference>
<comment type="caution">
    <text evidence="2">The sequence shown here is derived from an EMBL/GenBank/DDBJ whole genome shotgun (WGS) entry which is preliminary data.</text>
</comment>
<dbReference type="GO" id="GO:0010181">
    <property type="term" value="F:FMN binding"/>
    <property type="evidence" value="ECO:0007669"/>
    <property type="project" value="InterPro"/>
</dbReference>
<dbReference type="GO" id="GO:0016020">
    <property type="term" value="C:membrane"/>
    <property type="evidence" value="ECO:0007669"/>
    <property type="project" value="InterPro"/>
</dbReference>
<dbReference type="Pfam" id="PF04205">
    <property type="entry name" value="FMN_bind"/>
    <property type="match status" value="1"/>
</dbReference>
<protein>
    <submittedName>
        <fullName evidence="2">FMN-binding protein</fullName>
    </submittedName>
</protein>
<dbReference type="EMBL" id="JQAN02000001">
    <property type="protein sequence ID" value="PPD59150.1"/>
    <property type="molecule type" value="Genomic_DNA"/>
</dbReference>
<sequence>MISSTLWNRHHRKLFVVGIVAVLLAAAVFGQVNHQQSGYENFLPGLTPEAASYSSLKTSGKTTLYQAVDTTGEAVGFITAAEGPGYGGPMSVLVGWTTDGVITSVIVPEHHEDLPWWKVLAKNDFFNQYVGRSYSEPLQLFADIDANTGSTVSSNGVAVGGAQRQANFGGIPGPSLHWSIGPYPYWVP</sequence>
<dbReference type="AlphaFoldDB" id="A0A2P5PA45"/>
<gene>
    <name evidence="2" type="ORF">JP09_000270</name>
</gene>
<dbReference type="InterPro" id="IPR007329">
    <property type="entry name" value="FMN-bd"/>
</dbReference>
<feature type="domain" description="FMN-binding" evidence="1">
    <location>
        <begin position="85"/>
        <end position="168"/>
    </location>
</feature>
<dbReference type="OrthoDB" id="9806398at2"/>
<dbReference type="RefSeq" id="WP_102331384.1">
    <property type="nucleotide sequence ID" value="NZ_CP110635.1"/>
</dbReference>
<name>A0A2P5PA45_9CHLR</name>
<organism evidence="2 3">
    <name type="scientific">Dehalogenimonas etheniformans</name>
    <dbReference type="NCBI Taxonomy" id="1536648"/>
    <lineage>
        <taxon>Bacteria</taxon>
        <taxon>Bacillati</taxon>
        <taxon>Chloroflexota</taxon>
        <taxon>Dehalococcoidia</taxon>
        <taxon>Dehalococcoidales</taxon>
        <taxon>Dehalococcoidaceae</taxon>
        <taxon>Dehalogenimonas</taxon>
    </lineage>
</organism>
<proteinExistence type="predicted"/>
<dbReference type="SMART" id="SM00900">
    <property type="entry name" value="FMN_bind"/>
    <property type="match status" value="1"/>
</dbReference>
<evidence type="ECO:0000259" key="1">
    <source>
        <dbReference type="SMART" id="SM00900"/>
    </source>
</evidence>
<dbReference type="Proteomes" id="UP000235653">
    <property type="component" value="Unassembled WGS sequence"/>
</dbReference>